<gene>
    <name evidence="11" type="primary">kdpC</name>
    <name evidence="12" type="ORF">GO495_17375</name>
</gene>
<dbReference type="Proteomes" id="UP000468388">
    <property type="component" value="Unassembled WGS sequence"/>
</dbReference>
<dbReference type="EMBL" id="WRXO01000004">
    <property type="protein sequence ID" value="MVT42367.1"/>
    <property type="molecule type" value="Genomic_DNA"/>
</dbReference>
<evidence type="ECO:0000256" key="8">
    <source>
        <dbReference type="ARBA" id="ARBA00022989"/>
    </source>
</evidence>
<dbReference type="NCBIfam" id="NF001454">
    <property type="entry name" value="PRK00315.1"/>
    <property type="match status" value="1"/>
</dbReference>
<evidence type="ECO:0000256" key="9">
    <source>
        <dbReference type="ARBA" id="ARBA00023065"/>
    </source>
</evidence>
<evidence type="ECO:0000256" key="11">
    <source>
        <dbReference type="HAMAP-Rule" id="MF_00276"/>
    </source>
</evidence>
<dbReference type="HAMAP" id="MF_00276">
    <property type="entry name" value="KdpC"/>
    <property type="match status" value="1"/>
</dbReference>
<dbReference type="NCBIfam" id="TIGR00681">
    <property type="entry name" value="kdpC"/>
    <property type="match status" value="1"/>
</dbReference>
<keyword evidence="1 11" id="KW-0813">Transport</keyword>
<evidence type="ECO:0000256" key="5">
    <source>
        <dbReference type="ARBA" id="ARBA00022741"/>
    </source>
</evidence>
<comment type="function">
    <text evidence="11">Part of the high-affinity ATP-driven potassium transport (or Kdp) system, which catalyzes the hydrolysis of ATP coupled with the electrogenic transport of potassium into the cytoplasm. This subunit acts as a catalytic chaperone that increases the ATP-binding affinity of the ATP-hydrolyzing subunit KdpB by the formation of a transient KdpB/KdpC/ATP ternary complex.</text>
</comment>
<dbReference type="GO" id="GO:0005524">
    <property type="term" value="F:ATP binding"/>
    <property type="evidence" value="ECO:0007669"/>
    <property type="project" value="UniProtKB-UniRule"/>
</dbReference>
<dbReference type="PANTHER" id="PTHR30042:SF2">
    <property type="entry name" value="POTASSIUM-TRANSPORTING ATPASE KDPC SUBUNIT"/>
    <property type="match status" value="1"/>
</dbReference>
<accession>A0A6N8JAU2</accession>
<keyword evidence="6 11" id="KW-0067">ATP-binding</keyword>
<evidence type="ECO:0000256" key="6">
    <source>
        <dbReference type="ARBA" id="ARBA00022840"/>
    </source>
</evidence>
<feature type="transmembrane region" description="Helical" evidence="11">
    <location>
        <begin position="12"/>
        <end position="31"/>
    </location>
</feature>
<evidence type="ECO:0000256" key="1">
    <source>
        <dbReference type="ARBA" id="ARBA00022448"/>
    </source>
</evidence>
<dbReference type="AlphaFoldDB" id="A0A6N8JAU2"/>
<evidence type="ECO:0000256" key="7">
    <source>
        <dbReference type="ARBA" id="ARBA00022958"/>
    </source>
</evidence>
<sequence length="188" mass="20168">MKSNIAPAIRLTLVCAVFFSGIYTMVFLGIAKLAPNKGRGEVISSNGKTYYANIGQKFTEDRYFWSRPSAVGYNAAGAGGSNKGPSNADYLKDVAARIDTFLVHNPGVDKSSIPSDLVTASGSGLDPDISVQAARIQIKRIAAIRKLNEANLDEIITANTKKPLIGLFGTERINVLQLNIALDKLSNH</sequence>
<evidence type="ECO:0000313" key="12">
    <source>
        <dbReference type="EMBL" id="MVT42367.1"/>
    </source>
</evidence>
<name>A0A6N8JAU2_9BACT</name>
<dbReference type="PANTHER" id="PTHR30042">
    <property type="entry name" value="POTASSIUM-TRANSPORTING ATPASE C CHAIN"/>
    <property type="match status" value="1"/>
</dbReference>
<keyword evidence="4 11" id="KW-0812">Transmembrane</keyword>
<proteinExistence type="inferred from homology"/>
<dbReference type="Pfam" id="PF02669">
    <property type="entry name" value="KdpC"/>
    <property type="match status" value="1"/>
</dbReference>
<keyword evidence="2 11" id="KW-1003">Cell membrane</keyword>
<comment type="similarity">
    <text evidence="11">Belongs to the KdpC family.</text>
</comment>
<dbReference type="GO" id="GO:0005886">
    <property type="term" value="C:plasma membrane"/>
    <property type="evidence" value="ECO:0007669"/>
    <property type="project" value="UniProtKB-SubCell"/>
</dbReference>
<evidence type="ECO:0000313" key="13">
    <source>
        <dbReference type="Proteomes" id="UP000468388"/>
    </source>
</evidence>
<dbReference type="OrthoDB" id="9809491at2"/>
<comment type="caution">
    <text evidence="12">The sequence shown here is derived from an EMBL/GenBank/DDBJ whole genome shotgun (WGS) entry which is preliminary data.</text>
</comment>
<comment type="subcellular location">
    <subcellularLocation>
        <location evidence="11">Cell membrane</location>
        <topology evidence="11">Single-pass membrane protein</topology>
    </subcellularLocation>
</comment>
<keyword evidence="7 11" id="KW-0630">Potassium</keyword>
<protein>
    <recommendedName>
        <fullName evidence="11">Potassium-transporting ATPase KdpC subunit</fullName>
    </recommendedName>
    <alternativeName>
        <fullName evidence="11">ATP phosphohydrolase [potassium-transporting] C chain</fullName>
    </alternativeName>
    <alternativeName>
        <fullName evidence="11">Potassium-binding and translocating subunit C</fullName>
    </alternativeName>
    <alternativeName>
        <fullName evidence="11">Potassium-translocating ATPase C chain</fullName>
    </alternativeName>
</protein>
<keyword evidence="13" id="KW-1185">Reference proteome</keyword>
<reference evidence="12 13" key="1">
    <citation type="submission" date="2019-12" db="EMBL/GenBank/DDBJ databases">
        <title>The draft genomic sequence of strain Chitinophaga oryziterrae JCM 16595.</title>
        <authorList>
            <person name="Zhang X."/>
        </authorList>
    </citation>
    <scope>NUCLEOTIDE SEQUENCE [LARGE SCALE GENOMIC DNA]</scope>
    <source>
        <strain evidence="12 13">JCM 16595</strain>
    </source>
</reference>
<evidence type="ECO:0000256" key="4">
    <source>
        <dbReference type="ARBA" id="ARBA00022692"/>
    </source>
</evidence>
<dbReference type="PIRSF" id="PIRSF001296">
    <property type="entry name" value="K_ATPase_KdpC"/>
    <property type="match status" value="1"/>
</dbReference>
<comment type="subunit">
    <text evidence="11">The system is composed of three essential subunits: KdpA, KdpB and KdpC.</text>
</comment>
<dbReference type="GO" id="GO:0008556">
    <property type="term" value="F:P-type potassium transmembrane transporter activity"/>
    <property type="evidence" value="ECO:0007669"/>
    <property type="project" value="InterPro"/>
</dbReference>
<keyword evidence="3 11" id="KW-0633">Potassium transport</keyword>
<keyword evidence="5 11" id="KW-0547">Nucleotide-binding</keyword>
<keyword evidence="10 11" id="KW-0472">Membrane</keyword>
<evidence type="ECO:0000256" key="10">
    <source>
        <dbReference type="ARBA" id="ARBA00023136"/>
    </source>
</evidence>
<keyword evidence="9 11" id="KW-0406">Ion transport</keyword>
<dbReference type="NCBIfam" id="NF010606">
    <property type="entry name" value="PRK14002.1"/>
    <property type="match status" value="1"/>
</dbReference>
<keyword evidence="8 11" id="KW-1133">Transmembrane helix</keyword>
<evidence type="ECO:0000256" key="2">
    <source>
        <dbReference type="ARBA" id="ARBA00022475"/>
    </source>
</evidence>
<organism evidence="12 13">
    <name type="scientific">Chitinophaga oryziterrae</name>
    <dbReference type="NCBI Taxonomy" id="1031224"/>
    <lineage>
        <taxon>Bacteria</taxon>
        <taxon>Pseudomonadati</taxon>
        <taxon>Bacteroidota</taxon>
        <taxon>Chitinophagia</taxon>
        <taxon>Chitinophagales</taxon>
        <taxon>Chitinophagaceae</taxon>
        <taxon>Chitinophaga</taxon>
    </lineage>
</organism>
<dbReference type="InterPro" id="IPR003820">
    <property type="entry name" value="KdpC"/>
</dbReference>
<dbReference type="RefSeq" id="WP_157300988.1">
    <property type="nucleotide sequence ID" value="NZ_BAAAZB010000005.1"/>
</dbReference>
<evidence type="ECO:0000256" key="3">
    <source>
        <dbReference type="ARBA" id="ARBA00022538"/>
    </source>
</evidence>